<reference evidence="3 4" key="1">
    <citation type="submission" date="2018-09" db="EMBL/GenBank/DDBJ databases">
        <authorList>
            <person name="Zhu H."/>
        </authorList>
    </citation>
    <scope>NUCLEOTIDE SEQUENCE [LARGE SCALE GENOMIC DNA]</scope>
    <source>
        <strain evidence="3 4">K2R10-39</strain>
    </source>
</reference>
<evidence type="ECO:0000256" key="1">
    <source>
        <dbReference type="SAM" id="SignalP"/>
    </source>
</evidence>
<proteinExistence type="predicted"/>
<feature type="chain" id="PRO_5019418385" evidence="1">
    <location>
        <begin position="23"/>
        <end position="156"/>
    </location>
</feature>
<keyword evidence="1" id="KW-0732">Signal</keyword>
<protein>
    <submittedName>
        <fullName evidence="3">Fasciclin domain-containing protein</fullName>
    </submittedName>
</protein>
<name>A0A418X6B4_9BURK</name>
<dbReference type="Gene3D" id="2.30.180.10">
    <property type="entry name" value="FAS1 domain"/>
    <property type="match status" value="1"/>
</dbReference>
<feature type="signal peptide" evidence="1">
    <location>
        <begin position="1"/>
        <end position="22"/>
    </location>
</feature>
<evidence type="ECO:0000259" key="2">
    <source>
        <dbReference type="PROSITE" id="PS50213"/>
    </source>
</evidence>
<dbReference type="InterPro" id="IPR000782">
    <property type="entry name" value="FAS1_domain"/>
</dbReference>
<dbReference type="PANTHER" id="PTHR10900">
    <property type="entry name" value="PERIOSTIN-RELATED"/>
    <property type="match status" value="1"/>
</dbReference>
<dbReference type="SMART" id="SM00554">
    <property type="entry name" value="FAS1"/>
    <property type="match status" value="1"/>
</dbReference>
<feature type="domain" description="FAS1" evidence="2">
    <location>
        <begin position="23"/>
        <end position="152"/>
    </location>
</feature>
<dbReference type="InterPro" id="IPR050904">
    <property type="entry name" value="Adhesion/Biosynth-related"/>
</dbReference>
<keyword evidence="4" id="KW-1185">Reference proteome</keyword>
<dbReference type="Pfam" id="PF02469">
    <property type="entry name" value="Fasciclin"/>
    <property type="match status" value="1"/>
</dbReference>
<dbReference type="GO" id="GO:0005615">
    <property type="term" value="C:extracellular space"/>
    <property type="evidence" value="ECO:0007669"/>
    <property type="project" value="TreeGrafter"/>
</dbReference>
<dbReference type="Proteomes" id="UP000285190">
    <property type="component" value="Unassembled WGS sequence"/>
</dbReference>
<evidence type="ECO:0000313" key="3">
    <source>
        <dbReference type="EMBL" id="RJG07979.1"/>
    </source>
</evidence>
<gene>
    <name evidence="3" type="ORF">D3870_10540</name>
</gene>
<dbReference type="RefSeq" id="WP_119741936.1">
    <property type="nucleotide sequence ID" value="NZ_QYUN01000002.1"/>
</dbReference>
<dbReference type="EMBL" id="QYUN01000002">
    <property type="protein sequence ID" value="RJG07979.1"/>
    <property type="molecule type" value="Genomic_DNA"/>
</dbReference>
<dbReference type="FunFam" id="2.30.180.10:FF:000032">
    <property type="entry name" value="Fasciclin domain-containing protein, putative"/>
    <property type="match status" value="1"/>
</dbReference>
<dbReference type="PANTHER" id="PTHR10900:SF77">
    <property type="entry name" value="FI19380P1"/>
    <property type="match status" value="1"/>
</dbReference>
<accession>A0A418X6B4</accession>
<comment type="caution">
    <text evidence="3">The sequence shown here is derived from an EMBL/GenBank/DDBJ whole genome shotgun (WGS) entry which is preliminary data.</text>
</comment>
<dbReference type="InterPro" id="IPR036378">
    <property type="entry name" value="FAS1_dom_sf"/>
</dbReference>
<dbReference type="SUPFAM" id="SSF82153">
    <property type="entry name" value="FAS1 domain"/>
    <property type="match status" value="1"/>
</dbReference>
<dbReference type="OrthoDB" id="9800666at2"/>
<dbReference type="AlphaFoldDB" id="A0A418X6B4"/>
<evidence type="ECO:0000313" key="4">
    <source>
        <dbReference type="Proteomes" id="UP000285190"/>
    </source>
</evidence>
<sequence length="156" mass="16120">MKRGFKAIATALVLLASGVVSAGADLVDAAAANGGAKTFAAAAKESGFSEWLKRDGPYTVFAPDDAAFDKLAPATRDALMKDKAKLAQVLAYHVIPGKIMVTDIKPGQVQTIQGGTVKISSDNGKVTVNEANVTQSDVVADNGVIHVIDTVVLPKD</sequence>
<dbReference type="PROSITE" id="PS50213">
    <property type="entry name" value="FAS1"/>
    <property type="match status" value="1"/>
</dbReference>
<organism evidence="3 4">
    <name type="scientific">Noviherbaspirillum cavernae</name>
    <dbReference type="NCBI Taxonomy" id="2320862"/>
    <lineage>
        <taxon>Bacteria</taxon>
        <taxon>Pseudomonadati</taxon>
        <taxon>Pseudomonadota</taxon>
        <taxon>Betaproteobacteria</taxon>
        <taxon>Burkholderiales</taxon>
        <taxon>Oxalobacteraceae</taxon>
        <taxon>Noviherbaspirillum</taxon>
    </lineage>
</organism>